<keyword evidence="6" id="KW-1185">Reference proteome</keyword>
<evidence type="ECO:0000256" key="2">
    <source>
        <dbReference type="ARBA" id="ARBA00023167"/>
    </source>
</evidence>
<dbReference type="InterPro" id="IPR011559">
    <property type="entry name" value="Initiation_fac_2B_a/b/d"/>
</dbReference>
<evidence type="ECO:0000313" key="5">
    <source>
        <dbReference type="EMBL" id="VEU20798.1"/>
    </source>
</evidence>
<dbReference type="Proteomes" id="UP000290900">
    <property type="component" value="Unassembled WGS sequence"/>
</dbReference>
<dbReference type="InterPro" id="IPR005251">
    <property type="entry name" value="IF-M1Pi"/>
</dbReference>
<keyword evidence="3 4" id="KW-0413">Isomerase</keyword>
<protein>
    <recommendedName>
        <fullName evidence="4">Methylthioribose-1-phosphate isomerase</fullName>
        <shortName evidence="4">M1Pi</shortName>
        <shortName evidence="4">MTR-1-P isomerase</shortName>
        <ecNumber evidence="4">5.3.1.23</ecNumber>
    </recommendedName>
    <alternativeName>
        <fullName evidence="4">S-methyl-5-thioribose-1-phosphate isomerase</fullName>
    </alternativeName>
    <alternativeName>
        <fullName evidence="4">Translation initiation factor eIF-2B subunit alpha/beta/delta-like protein</fullName>
    </alternativeName>
</protein>
<dbReference type="InterPro" id="IPR042529">
    <property type="entry name" value="IF_2B-like_C"/>
</dbReference>
<dbReference type="InterPro" id="IPR000649">
    <property type="entry name" value="IF-2B-related"/>
</dbReference>
<evidence type="ECO:0000256" key="3">
    <source>
        <dbReference type="ARBA" id="ARBA00023235"/>
    </source>
</evidence>
<keyword evidence="4" id="KW-0963">Cytoplasm</keyword>
<dbReference type="EMBL" id="CAACVR010000007">
    <property type="protein sequence ID" value="VEU20798.1"/>
    <property type="molecule type" value="Genomic_DNA"/>
</dbReference>
<dbReference type="PANTHER" id="PTHR43475:SF1">
    <property type="entry name" value="METHYLTHIORIBOSE-1-PHOSPHATE ISOMERASE"/>
    <property type="match status" value="1"/>
</dbReference>
<sequence length="420" mass="46626">MSLESIKFTEDPIQLVILNQLLVPYQTEYIRIDSIAPGPDCEFSGYDAIKGMYTRGAPAIMLVGCFSVVVELDRVINKDEAETFGYDLADELSFKRRLIERIDKLIKSRPTAVNLANGCNRIKQIVEDHHIDRNYELLFSTVLVFSRNLLRDDLQANLSIGENGVRYIYDELTKENFKGDFSVMTICNTGSLATSGHGTALGIIRSLFKKARGSHRGAPFKLSHVYACETRPYNQGSRLTAYELQYENIPFTLITDNMASFLIESLNDSGGKARSRGLADSAPVKFIIVGADRIVKNGDLANKIGTFQLSLIASQYTSVKFIGAAPSTTIDHVRTSGDEIVIEQRPQRELTEVRGGEVNDCGEFVIDSTTGNVKLTKVKLAPQGIDVWNPSFDVTPHKYIDCIVTEHGYMTKDPNGGFNL</sequence>
<dbReference type="STRING" id="13370.A0A448YIV0"/>
<dbReference type="GO" id="GO:0005634">
    <property type="term" value="C:nucleus"/>
    <property type="evidence" value="ECO:0007669"/>
    <property type="project" value="UniProtKB-SubCell"/>
</dbReference>
<dbReference type="InterPro" id="IPR027363">
    <property type="entry name" value="M1Pi_N"/>
</dbReference>
<dbReference type="NCBIfam" id="NF004326">
    <property type="entry name" value="PRK05720.1"/>
    <property type="match status" value="1"/>
</dbReference>
<gene>
    <name evidence="4" type="primary">MRI1</name>
    <name evidence="5" type="ORF">BRENAR_LOCUS1533</name>
</gene>
<evidence type="ECO:0000256" key="1">
    <source>
        <dbReference type="ARBA" id="ARBA00022605"/>
    </source>
</evidence>
<feature type="site" description="Transition state stabilizer" evidence="4">
    <location>
        <position position="187"/>
    </location>
</feature>
<dbReference type="Pfam" id="PF01008">
    <property type="entry name" value="IF-2B"/>
    <property type="match status" value="1"/>
</dbReference>
<dbReference type="FunCoup" id="A0A448YIV0">
    <property type="interactions" value="722"/>
</dbReference>
<dbReference type="FunFam" id="1.20.120.420:FF:000003">
    <property type="entry name" value="Methylthioribose-1-phosphate isomerase"/>
    <property type="match status" value="1"/>
</dbReference>
<proteinExistence type="inferred from homology"/>
<comment type="subcellular location">
    <subcellularLocation>
        <location evidence="4">Cytoplasm</location>
    </subcellularLocation>
    <subcellularLocation>
        <location evidence="4">Nucleus</location>
    </subcellularLocation>
</comment>
<dbReference type="Gene3D" id="1.20.120.420">
    <property type="entry name" value="translation initiation factor eif-2b, domain 1"/>
    <property type="match status" value="1"/>
</dbReference>
<dbReference type="OrthoDB" id="2461at2759"/>
<accession>A0A448YIV0</accession>
<dbReference type="GO" id="GO:0005737">
    <property type="term" value="C:cytoplasm"/>
    <property type="evidence" value="ECO:0007669"/>
    <property type="project" value="UniProtKB-SubCell"/>
</dbReference>
<keyword evidence="2 4" id="KW-0486">Methionine biosynthesis</keyword>
<comment type="catalytic activity">
    <reaction evidence="4">
        <text>5-(methylsulfanyl)-alpha-D-ribose 1-phosphate = 5-(methylsulfanyl)-D-ribulose 1-phosphate</text>
        <dbReference type="Rhea" id="RHEA:19989"/>
        <dbReference type="ChEBI" id="CHEBI:58533"/>
        <dbReference type="ChEBI" id="CHEBI:58548"/>
        <dbReference type="EC" id="5.3.1.23"/>
    </reaction>
</comment>
<comment type="function">
    <text evidence="4">Catalyzes the interconversion of methylthioribose-1-phosphate (MTR-1-P) into methylthioribulose-1-phosphate (MTRu-1-P).</text>
</comment>
<dbReference type="GO" id="GO:0046523">
    <property type="term" value="F:S-methyl-5-thioribose-1-phosphate isomerase activity"/>
    <property type="evidence" value="ECO:0007669"/>
    <property type="project" value="UniProtKB-UniRule"/>
</dbReference>
<feature type="active site" description="Proton donor" evidence="4">
    <location>
        <position position="292"/>
    </location>
</feature>
<dbReference type="EC" id="5.3.1.23" evidence="4"/>
<dbReference type="HAMAP" id="MF_01678">
    <property type="entry name" value="Salvage_MtnA"/>
    <property type="match status" value="1"/>
</dbReference>
<dbReference type="SUPFAM" id="SSF100950">
    <property type="entry name" value="NagB/RpiA/CoA transferase-like"/>
    <property type="match status" value="1"/>
</dbReference>
<evidence type="ECO:0000313" key="6">
    <source>
        <dbReference type="Proteomes" id="UP000290900"/>
    </source>
</evidence>
<reference evidence="5 6" key="1">
    <citation type="submission" date="2018-12" db="EMBL/GenBank/DDBJ databases">
        <authorList>
            <person name="Tiukova I."/>
            <person name="Dainat J."/>
        </authorList>
    </citation>
    <scope>NUCLEOTIDE SEQUENCE [LARGE SCALE GENOMIC DNA]</scope>
</reference>
<organism evidence="5 6">
    <name type="scientific">Brettanomyces naardenensis</name>
    <name type="common">Yeast</name>
    <dbReference type="NCBI Taxonomy" id="13370"/>
    <lineage>
        <taxon>Eukaryota</taxon>
        <taxon>Fungi</taxon>
        <taxon>Dikarya</taxon>
        <taxon>Ascomycota</taxon>
        <taxon>Saccharomycotina</taxon>
        <taxon>Pichiomycetes</taxon>
        <taxon>Pichiales</taxon>
        <taxon>Pichiaceae</taxon>
        <taxon>Brettanomyces</taxon>
    </lineage>
</organism>
<dbReference type="Gene3D" id="3.40.50.10470">
    <property type="entry name" value="Translation initiation factor eif-2b, domain 2"/>
    <property type="match status" value="1"/>
</dbReference>
<dbReference type="GO" id="GO:0019509">
    <property type="term" value="P:L-methionine salvage from methylthioadenosine"/>
    <property type="evidence" value="ECO:0007669"/>
    <property type="project" value="UniProtKB-UniRule"/>
</dbReference>
<evidence type="ECO:0000256" key="4">
    <source>
        <dbReference type="HAMAP-Rule" id="MF_03119"/>
    </source>
</evidence>
<dbReference type="FunFam" id="3.40.50.10470:FF:000006">
    <property type="entry name" value="Methylthioribose-1-phosphate isomerase"/>
    <property type="match status" value="1"/>
</dbReference>
<dbReference type="NCBIfam" id="TIGR00512">
    <property type="entry name" value="salvage_mtnA"/>
    <property type="match status" value="1"/>
</dbReference>
<name>A0A448YIV0_BRENA</name>
<keyword evidence="4" id="KW-0539">Nucleus</keyword>
<comment type="similarity">
    <text evidence="4">Belongs to the eIF-2B alpha/beta/delta subunits family. MtnA subfamily.</text>
</comment>
<dbReference type="NCBIfam" id="TIGR00524">
    <property type="entry name" value="eIF-2B_rel"/>
    <property type="match status" value="1"/>
</dbReference>
<dbReference type="InParanoid" id="A0A448YIV0"/>
<dbReference type="PANTHER" id="PTHR43475">
    <property type="entry name" value="METHYLTHIORIBOSE-1-PHOSPHATE ISOMERASE"/>
    <property type="match status" value="1"/>
</dbReference>
<dbReference type="UniPathway" id="UPA00904">
    <property type="reaction ID" value="UER00874"/>
</dbReference>
<dbReference type="AlphaFoldDB" id="A0A448YIV0"/>
<keyword evidence="1 4" id="KW-0028">Amino-acid biosynthesis</keyword>
<comment type="pathway">
    <text evidence="4">Amino-acid biosynthesis; L-methionine biosynthesis via salvage pathway; L-methionine from S-methyl-5-thio-alpha-D-ribose 1-phosphate: step 1/6.</text>
</comment>
<dbReference type="InterPro" id="IPR037171">
    <property type="entry name" value="NagB/RpiA_transferase-like"/>
</dbReference>